<evidence type="ECO:0000313" key="2">
    <source>
        <dbReference type="Proteomes" id="UP000198384"/>
    </source>
</evidence>
<dbReference type="SUPFAM" id="SSF52788">
    <property type="entry name" value="Phosphotyrosine protein phosphatases I"/>
    <property type="match status" value="1"/>
</dbReference>
<accession>A0A238VUL1</accession>
<sequence>MVYQEITNTINVVKNLQISAERKLELQPFIDFIQAKVSENASINLNFICTHNSRRSHLSQVWAQAAAHYHGVKNVYCYSGGTEATAMFPMAAKALAAAGFQIVKLAEAENPVYSIKYADNEHPIIGFSKTYDNAFNPKSEFAALMTCDHADENCPFISGCESRIAVRYNDPKVYDNTPQQAEKYTERSNQIASEMLYVFSQIKK</sequence>
<gene>
    <name evidence="1" type="ORF">SAMN06265371_10263</name>
</gene>
<dbReference type="InterPro" id="IPR036196">
    <property type="entry name" value="Ptyr_pPase_sf"/>
</dbReference>
<keyword evidence="2" id="KW-1185">Reference proteome</keyword>
<dbReference type="Gene3D" id="3.40.50.2300">
    <property type="match status" value="1"/>
</dbReference>
<evidence type="ECO:0000313" key="1">
    <source>
        <dbReference type="EMBL" id="SNR37493.1"/>
    </source>
</evidence>
<dbReference type="AlphaFoldDB" id="A0A238VUL1"/>
<dbReference type="RefSeq" id="WP_089380281.1">
    <property type="nucleotide sequence ID" value="NZ_FZNT01000002.1"/>
</dbReference>
<dbReference type="PANTHER" id="PTHR43428">
    <property type="entry name" value="ARSENATE REDUCTASE"/>
    <property type="match status" value="1"/>
</dbReference>
<proteinExistence type="predicted"/>
<dbReference type="EMBL" id="FZNT01000002">
    <property type="protein sequence ID" value="SNR37493.1"/>
    <property type="molecule type" value="Genomic_DNA"/>
</dbReference>
<reference evidence="1 2" key="1">
    <citation type="submission" date="2017-06" db="EMBL/GenBank/DDBJ databases">
        <authorList>
            <person name="Kim H.J."/>
            <person name="Triplett B.A."/>
        </authorList>
    </citation>
    <scope>NUCLEOTIDE SEQUENCE [LARGE SCALE GENOMIC DNA]</scope>
    <source>
        <strain evidence="1 2">DSM 29150</strain>
    </source>
</reference>
<dbReference type="PANTHER" id="PTHR43428:SF1">
    <property type="entry name" value="ARSENATE REDUCTASE"/>
    <property type="match status" value="1"/>
</dbReference>
<dbReference type="OrthoDB" id="9793058at2"/>
<organism evidence="1 2">
    <name type="scientific">Lutibacter agarilyticus</name>
    <dbReference type="NCBI Taxonomy" id="1109740"/>
    <lineage>
        <taxon>Bacteria</taxon>
        <taxon>Pseudomonadati</taxon>
        <taxon>Bacteroidota</taxon>
        <taxon>Flavobacteriia</taxon>
        <taxon>Flavobacteriales</taxon>
        <taxon>Flavobacteriaceae</taxon>
        <taxon>Lutibacter</taxon>
    </lineage>
</organism>
<protein>
    <submittedName>
        <fullName evidence="1">Arsenate reductase</fullName>
    </submittedName>
</protein>
<dbReference type="Proteomes" id="UP000198384">
    <property type="component" value="Unassembled WGS sequence"/>
</dbReference>
<name>A0A238VUL1_9FLAO</name>